<evidence type="ECO:0000256" key="1">
    <source>
        <dbReference type="SAM" id="Phobius"/>
    </source>
</evidence>
<protein>
    <submittedName>
        <fullName evidence="2">NADH dehydrogenase subunit 6</fullName>
    </submittedName>
</protein>
<feature type="transmembrane region" description="Helical" evidence="1">
    <location>
        <begin position="12"/>
        <end position="42"/>
    </location>
</feature>
<proteinExistence type="predicted"/>
<keyword evidence="1" id="KW-0812">Transmembrane</keyword>
<feature type="transmembrane region" description="Helical" evidence="1">
    <location>
        <begin position="81"/>
        <end position="96"/>
    </location>
</feature>
<accession>A0A6H0EVY5</accession>
<keyword evidence="1" id="KW-0472">Membrane</keyword>
<name>A0A6H0EVY5_9HEXA</name>
<geneLocation type="mitochondrion" evidence="2"/>
<organism evidence="2">
    <name type="scientific">Lipothrix lubbocki</name>
    <dbReference type="NCBI Taxonomy" id="1387126"/>
    <lineage>
        <taxon>Eukaryota</taxon>
        <taxon>Metazoa</taxon>
        <taxon>Ecdysozoa</taxon>
        <taxon>Arthropoda</taxon>
        <taxon>Hexapoda</taxon>
        <taxon>Collembola</taxon>
        <taxon>Symphypleona</taxon>
        <taxon>Sminthuridae</taxon>
        <taxon>Lipothrix</taxon>
    </lineage>
</organism>
<reference evidence="2" key="1">
    <citation type="submission" date="2019-01" db="EMBL/GenBank/DDBJ databases">
        <title>Mitochondrial phylogenomics of Collembola.</title>
        <authorList>
            <person name="Sun X."/>
            <person name="Xie Z.-J."/>
            <person name="Dong J."/>
            <person name="Yu D.-Y."/>
        </authorList>
    </citation>
    <scope>NUCLEOTIDE SEQUENCE</scope>
</reference>
<dbReference type="EMBL" id="MK431899">
    <property type="protein sequence ID" value="QIT06488.1"/>
    <property type="molecule type" value="Genomic_DNA"/>
</dbReference>
<dbReference type="AlphaFoldDB" id="A0A6H0EVY5"/>
<feature type="transmembrane region" description="Helical" evidence="1">
    <location>
        <begin position="48"/>
        <end position="69"/>
    </location>
</feature>
<feature type="transmembrane region" description="Helical" evidence="1">
    <location>
        <begin position="116"/>
        <end position="138"/>
    </location>
</feature>
<evidence type="ECO:0000313" key="2">
    <source>
        <dbReference type="EMBL" id="QIT06488.1"/>
    </source>
</evidence>
<sequence>MVKMCFFIMCVNSLLCLSSISPTLFLIFMLLQSLLVCVSLWWLTTTSFISYILFLIYVGGLMVIFSYMCSLSSNSMHFPKFNYSFAFVGLPAIMAYKEKTKNTNISYNAFFTKMEFTSMFSLMMISILFLLMVLIIIVKITMKNKGAVRTNKK</sequence>
<gene>
    <name evidence="2" type="primary">ND6</name>
</gene>
<keyword evidence="2" id="KW-0496">Mitochondrion</keyword>
<keyword evidence="1" id="KW-1133">Transmembrane helix</keyword>